<evidence type="ECO:0000313" key="2">
    <source>
        <dbReference type="Proteomes" id="UP000229342"/>
    </source>
</evidence>
<dbReference type="EMBL" id="PCVG01000017">
    <property type="protein sequence ID" value="PIQ68962.1"/>
    <property type="molecule type" value="Genomic_DNA"/>
</dbReference>
<name>A0A2H0KCJ1_9BACT</name>
<organism evidence="1 2">
    <name type="scientific">Candidatus Taylorbacteria bacterium CG11_big_fil_rev_8_21_14_0_20_46_11</name>
    <dbReference type="NCBI Taxonomy" id="1975025"/>
    <lineage>
        <taxon>Bacteria</taxon>
        <taxon>Candidatus Tayloriibacteriota</taxon>
    </lineage>
</organism>
<protein>
    <submittedName>
        <fullName evidence="1">Uncharacterized protein</fullName>
    </submittedName>
</protein>
<gene>
    <name evidence="1" type="ORF">COV91_01390</name>
</gene>
<reference evidence="1 2" key="1">
    <citation type="submission" date="2017-09" db="EMBL/GenBank/DDBJ databases">
        <title>Depth-based differentiation of microbial function through sediment-hosted aquifers and enrichment of novel symbionts in the deep terrestrial subsurface.</title>
        <authorList>
            <person name="Probst A.J."/>
            <person name="Ladd B."/>
            <person name="Jarett J.K."/>
            <person name="Geller-Mcgrath D.E."/>
            <person name="Sieber C.M."/>
            <person name="Emerson J.B."/>
            <person name="Anantharaman K."/>
            <person name="Thomas B.C."/>
            <person name="Malmstrom R."/>
            <person name="Stieglmeier M."/>
            <person name="Klingl A."/>
            <person name="Woyke T."/>
            <person name="Ryan C.M."/>
            <person name="Banfield J.F."/>
        </authorList>
    </citation>
    <scope>NUCLEOTIDE SEQUENCE [LARGE SCALE GENOMIC DNA]</scope>
    <source>
        <strain evidence="1">CG11_big_fil_rev_8_21_14_0_20_46_11</strain>
    </source>
</reference>
<accession>A0A2H0KCJ1</accession>
<dbReference type="AlphaFoldDB" id="A0A2H0KCJ1"/>
<proteinExistence type="predicted"/>
<evidence type="ECO:0000313" key="1">
    <source>
        <dbReference type="EMBL" id="PIQ68962.1"/>
    </source>
</evidence>
<sequence length="118" mass="13248">MRQIHAQQIIESVGGQLIASISPVSRWFTEGDQLLPRFFYKRRRASEVKTSSCLHFRAEELIQAPNGTPRATRGKKQRASSVYHPALAQGHIYLVFSTYSGMLAGEALHITGKYRCNA</sequence>
<comment type="caution">
    <text evidence="1">The sequence shown here is derived from an EMBL/GenBank/DDBJ whole genome shotgun (WGS) entry which is preliminary data.</text>
</comment>
<dbReference type="Proteomes" id="UP000229342">
    <property type="component" value="Unassembled WGS sequence"/>
</dbReference>